<dbReference type="AlphaFoldDB" id="W4JTX3"/>
<feature type="compositionally biased region" description="Low complexity" evidence="1">
    <location>
        <begin position="292"/>
        <end position="304"/>
    </location>
</feature>
<feature type="region of interest" description="Disordered" evidence="1">
    <location>
        <begin position="128"/>
        <end position="147"/>
    </location>
</feature>
<organism evidence="2 3">
    <name type="scientific">Heterobasidion irregulare (strain TC 32-1)</name>
    <dbReference type="NCBI Taxonomy" id="747525"/>
    <lineage>
        <taxon>Eukaryota</taxon>
        <taxon>Fungi</taxon>
        <taxon>Dikarya</taxon>
        <taxon>Basidiomycota</taxon>
        <taxon>Agaricomycotina</taxon>
        <taxon>Agaricomycetes</taxon>
        <taxon>Russulales</taxon>
        <taxon>Bondarzewiaceae</taxon>
        <taxon>Heterobasidion</taxon>
        <taxon>Heterobasidion annosum species complex</taxon>
    </lineage>
</organism>
<feature type="region of interest" description="Disordered" evidence="1">
    <location>
        <begin position="576"/>
        <end position="603"/>
    </location>
</feature>
<dbReference type="EMBL" id="KI925464">
    <property type="protein sequence ID" value="ETW76311.1"/>
    <property type="molecule type" value="Genomic_DNA"/>
</dbReference>
<dbReference type="Proteomes" id="UP000030671">
    <property type="component" value="Unassembled WGS sequence"/>
</dbReference>
<feature type="compositionally biased region" description="Low complexity" evidence="1">
    <location>
        <begin position="331"/>
        <end position="354"/>
    </location>
</feature>
<feature type="compositionally biased region" description="Basic and acidic residues" evidence="1">
    <location>
        <begin position="313"/>
        <end position="329"/>
    </location>
</feature>
<evidence type="ECO:0000313" key="2">
    <source>
        <dbReference type="EMBL" id="ETW76311.1"/>
    </source>
</evidence>
<feature type="region of interest" description="Disordered" evidence="1">
    <location>
        <begin position="175"/>
        <end position="531"/>
    </location>
</feature>
<proteinExistence type="predicted"/>
<gene>
    <name evidence="2" type="ORF">HETIRDRAFT_454918</name>
</gene>
<dbReference type="GeneID" id="20676567"/>
<dbReference type="HOGENOM" id="CLU_019747_0_0_1"/>
<name>W4JTX3_HETIT</name>
<feature type="compositionally biased region" description="Basic and acidic residues" evidence="1">
    <location>
        <begin position="247"/>
        <end position="273"/>
    </location>
</feature>
<feature type="compositionally biased region" description="Polar residues" evidence="1">
    <location>
        <begin position="410"/>
        <end position="422"/>
    </location>
</feature>
<dbReference type="RefSeq" id="XP_009551235.1">
    <property type="nucleotide sequence ID" value="XM_009552940.1"/>
</dbReference>
<feature type="compositionally biased region" description="Basic and acidic residues" evidence="1">
    <location>
        <begin position="385"/>
        <end position="396"/>
    </location>
</feature>
<sequence>MSSPLKHSGFMSVVAGPASSIDPTAPNGTNKPKPKGIDKGILRLPPQVDVPTRKSPAPAPLLATPSLPLPTLTALPVWKLNARSSLTPCYPKLEDSMVSIEVRHQIVPDTPQRKKTVRFALDQLQMPEAPRTPMAPPTPKTRSKKRLISSEDHPGLSELEIGALRAARIMAMPSPPKFGAPEYDSDSSEEEEDEINFMSRRPTMMKPPRASVPPAERSSGNIFASNQPPSGLQLWPVGSYKAAMAAERAKKAEEKAQRDEEQKRREEVNAMREAEEEEMVLQMLDAAHETPEAPTEAFAEAPTEAPEDDLEGTPEHTPKRSIDEQKDEPFSPLSEYSCPSSLSEYSCSSASPSLQSHQRVGASSESQLDPAQHFHVTEENVADGVRGHSEEETNDTKDEEEWVIVDTPERQSPSTEVSNQPRKSPIIPQVMQRVTRSMSRDIRAKIHSMSSGSKDKATTAGSKASTASRGAAKARQVFTKVKSETEMTRTRTKAVSAAESRARTMPTIPESPSVAEPQPTVSRSKRSQLKRRWVADDVQEVSSKKRKLSGQASAAKKAKLSLATKVTAAVPQGPVTTMSQEVVSSSRVSGKRRRDADEEESSSIGARLVKRLRALSRFGSDRYQGEVGFFKIVSFGGSTFGREGPVVGRRGGGDTASACPGECSSMYLTLSFPVSISTTTTTTTIRTHDDDDSHARTTTIRTHTRLLHTHARTHDDTHARIHDRYARRSARTTIRTHNDPHSRTTTTTHQDGQPDLSRLSERRAVSGPHCTLFPAPDEARTDAPQAK</sequence>
<feature type="compositionally biased region" description="Polar residues" evidence="1">
    <location>
        <begin position="355"/>
        <end position="369"/>
    </location>
</feature>
<evidence type="ECO:0000313" key="3">
    <source>
        <dbReference type="Proteomes" id="UP000030671"/>
    </source>
</evidence>
<keyword evidence="3" id="KW-1185">Reference proteome</keyword>
<feature type="compositionally biased region" description="Polar residues" evidence="1">
    <location>
        <begin position="218"/>
        <end position="230"/>
    </location>
</feature>
<dbReference type="InParanoid" id="W4JTX3"/>
<dbReference type="KEGG" id="hir:HETIRDRAFT_454918"/>
<feature type="region of interest" description="Disordered" evidence="1">
    <location>
        <begin position="728"/>
        <end position="787"/>
    </location>
</feature>
<accession>W4JTX3</accession>
<evidence type="ECO:0000256" key="1">
    <source>
        <dbReference type="SAM" id="MobiDB-lite"/>
    </source>
</evidence>
<feature type="region of interest" description="Disordered" evidence="1">
    <location>
        <begin position="14"/>
        <end position="62"/>
    </location>
</feature>
<reference evidence="2 3" key="1">
    <citation type="journal article" date="2012" name="New Phytol.">
        <title>Insight into trade-off between wood decay and parasitism from the genome of a fungal forest pathogen.</title>
        <authorList>
            <person name="Olson A."/>
            <person name="Aerts A."/>
            <person name="Asiegbu F."/>
            <person name="Belbahri L."/>
            <person name="Bouzid O."/>
            <person name="Broberg A."/>
            <person name="Canback B."/>
            <person name="Coutinho P.M."/>
            <person name="Cullen D."/>
            <person name="Dalman K."/>
            <person name="Deflorio G."/>
            <person name="van Diepen L.T."/>
            <person name="Dunand C."/>
            <person name="Duplessis S."/>
            <person name="Durling M."/>
            <person name="Gonthier P."/>
            <person name="Grimwood J."/>
            <person name="Fossdal C.G."/>
            <person name="Hansson D."/>
            <person name="Henrissat B."/>
            <person name="Hietala A."/>
            <person name="Himmelstrand K."/>
            <person name="Hoffmeister D."/>
            <person name="Hogberg N."/>
            <person name="James T.Y."/>
            <person name="Karlsson M."/>
            <person name="Kohler A."/>
            <person name="Kues U."/>
            <person name="Lee Y.H."/>
            <person name="Lin Y.C."/>
            <person name="Lind M."/>
            <person name="Lindquist E."/>
            <person name="Lombard V."/>
            <person name="Lucas S."/>
            <person name="Lunden K."/>
            <person name="Morin E."/>
            <person name="Murat C."/>
            <person name="Park J."/>
            <person name="Raffaello T."/>
            <person name="Rouze P."/>
            <person name="Salamov A."/>
            <person name="Schmutz J."/>
            <person name="Solheim H."/>
            <person name="Stahlberg J."/>
            <person name="Velez H."/>
            <person name="de Vries R.P."/>
            <person name="Wiebenga A."/>
            <person name="Woodward S."/>
            <person name="Yakovlev I."/>
            <person name="Garbelotto M."/>
            <person name="Martin F."/>
            <person name="Grigoriev I.V."/>
            <person name="Stenlid J."/>
        </authorList>
    </citation>
    <scope>NUCLEOTIDE SEQUENCE [LARGE SCALE GENOMIC DNA]</scope>
    <source>
        <strain evidence="2 3">TC 32-1</strain>
    </source>
</reference>
<protein>
    <submittedName>
        <fullName evidence="2">Uncharacterized protein</fullName>
    </submittedName>
</protein>
<feature type="compositionally biased region" description="Acidic residues" evidence="1">
    <location>
        <begin position="183"/>
        <end position="195"/>
    </location>
</feature>
<feature type="compositionally biased region" description="Low complexity" evidence="1">
    <location>
        <begin position="458"/>
        <end position="475"/>
    </location>
</feature>